<dbReference type="GO" id="GO:0097363">
    <property type="term" value="F:protein O-acetylglucosaminyltransferase activity"/>
    <property type="evidence" value="ECO:0007669"/>
    <property type="project" value="UniProtKB-EC"/>
</dbReference>
<evidence type="ECO:0000259" key="11">
    <source>
        <dbReference type="Pfam" id="PF13847"/>
    </source>
</evidence>
<dbReference type="CDD" id="cd02440">
    <property type="entry name" value="AdoMet_MTases"/>
    <property type="match status" value="1"/>
</dbReference>
<dbReference type="SUPFAM" id="SSF53335">
    <property type="entry name" value="S-adenosyl-L-methionine-dependent methyltransferases"/>
    <property type="match status" value="1"/>
</dbReference>
<comment type="similarity">
    <text evidence="2">Belongs to the glycosyltransferase 41 family. O-GlcNAc transferase subfamily.</text>
</comment>
<evidence type="ECO:0000259" key="10">
    <source>
        <dbReference type="Pfam" id="PF13844"/>
    </source>
</evidence>
<dbReference type="GO" id="GO:0032259">
    <property type="term" value="P:methylation"/>
    <property type="evidence" value="ECO:0007669"/>
    <property type="project" value="UniProtKB-KW"/>
</dbReference>
<dbReference type="AlphaFoldDB" id="A0A6N3HIC9"/>
<evidence type="ECO:0000256" key="3">
    <source>
        <dbReference type="ARBA" id="ARBA00011970"/>
    </source>
</evidence>
<dbReference type="InterPro" id="IPR011990">
    <property type="entry name" value="TPR-like_helical_dom_sf"/>
</dbReference>
<evidence type="ECO:0000259" key="9">
    <source>
        <dbReference type="Pfam" id="PF10119"/>
    </source>
</evidence>
<dbReference type="Pfam" id="PF10119">
    <property type="entry name" value="MethyTransf_Reg"/>
    <property type="match status" value="1"/>
</dbReference>
<dbReference type="Pfam" id="PF13847">
    <property type="entry name" value="Methyltransf_31"/>
    <property type="match status" value="1"/>
</dbReference>
<dbReference type="Gene3D" id="3.40.50.150">
    <property type="entry name" value="Vaccinia Virus protein VP39"/>
    <property type="match status" value="1"/>
</dbReference>
<dbReference type="InterPro" id="IPR029489">
    <property type="entry name" value="OGT/SEC/SPY_C"/>
</dbReference>
<dbReference type="EMBL" id="CACRTZ010000037">
    <property type="protein sequence ID" value="VYU76278.1"/>
    <property type="molecule type" value="Genomic_DNA"/>
</dbReference>
<gene>
    <name evidence="12" type="ORF">EMLFYP7_03993</name>
</gene>
<feature type="domain" description="Methyltransferase" evidence="11">
    <location>
        <begin position="32"/>
        <end position="137"/>
    </location>
</feature>
<keyword evidence="4" id="KW-0328">Glycosyltransferase</keyword>
<comment type="pathway">
    <text evidence="1">Protein modification; protein glycosylation.</text>
</comment>
<evidence type="ECO:0000313" key="12">
    <source>
        <dbReference type="EMBL" id="VYU76278.1"/>
    </source>
</evidence>
<dbReference type="SMART" id="SM00028">
    <property type="entry name" value="TPR"/>
    <property type="match status" value="3"/>
</dbReference>
<feature type="domain" description="Methyltransferase regulatory" evidence="9">
    <location>
        <begin position="206"/>
        <end position="282"/>
    </location>
</feature>
<feature type="domain" description="O-GlcNAc transferase C-terminal" evidence="10">
    <location>
        <begin position="917"/>
        <end position="1081"/>
    </location>
</feature>
<dbReference type="Gene3D" id="1.25.40.10">
    <property type="entry name" value="Tetratricopeptide repeat domain"/>
    <property type="match status" value="1"/>
</dbReference>
<keyword evidence="5 12" id="KW-0808">Transferase</keyword>
<dbReference type="GO" id="GO:0008168">
    <property type="term" value="F:methyltransferase activity"/>
    <property type="evidence" value="ECO:0007669"/>
    <property type="project" value="UniProtKB-KW"/>
</dbReference>
<keyword evidence="7 8" id="KW-0802">TPR repeat</keyword>
<organism evidence="12">
    <name type="scientific">Phytobacter massiliensis</name>
    <dbReference type="NCBI Taxonomy" id="1485952"/>
    <lineage>
        <taxon>Bacteria</taxon>
        <taxon>Pseudomonadati</taxon>
        <taxon>Pseudomonadota</taxon>
        <taxon>Gammaproteobacteria</taxon>
        <taxon>Enterobacterales</taxon>
        <taxon>Enterobacteriaceae</taxon>
        <taxon>Phytobacter</taxon>
    </lineage>
</organism>
<dbReference type="EC" id="2.4.1.255" evidence="3"/>
<evidence type="ECO:0000256" key="5">
    <source>
        <dbReference type="ARBA" id="ARBA00022679"/>
    </source>
</evidence>
<evidence type="ECO:0000256" key="7">
    <source>
        <dbReference type="ARBA" id="ARBA00022803"/>
    </source>
</evidence>
<dbReference type="PANTHER" id="PTHR44835:SF1">
    <property type="entry name" value="PROTEIN O-GLCNAC TRANSFERASE"/>
    <property type="match status" value="1"/>
</dbReference>
<dbReference type="Pfam" id="PF13844">
    <property type="entry name" value="Glyco_transf_41"/>
    <property type="match status" value="2"/>
</dbReference>
<evidence type="ECO:0000256" key="6">
    <source>
        <dbReference type="ARBA" id="ARBA00022737"/>
    </source>
</evidence>
<dbReference type="InterPro" id="IPR029063">
    <property type="entry name" value="SAM-dependent_MTases_sf"/>
</dbReference>
<dbReference type="InterPro" id="IPR019734">
    <property type="entry name" value="TPR_rpt"/>
</dbReference>
<keyword evidence="12" id="KW-0489">Methyltransferase</keyword>
<dbReference type="InterPro" id="IPR025714">
    <property type="entry name" value="Methyltranfer_dom"/>
</dbReference>
<dbReference type="SUPFAM" id="SSF48452">
    <property type="entry name" value="TPR-like"/>
    <property type="match status" value="1"/>
</dbReference>
<evidence type="ECO:0000256" key="8">
    <source>
        <dbReference type="PROSITE-ProRule" id="PRU00339"/>
    </source>
</evidence>
<feature type="domain" description="O-GlcNAc transferase C-terminal" evidence="10">
    <location>
        <begin position="748"/>
        <end position="898"/>
    </location>
</feature>
<dbReference type="Gene3D" id="3.40.50.11380">
    <property type="match status" value="1"/>
</dbReference>
<keyword evidence="6" id="KW-0677">Repeat</keyword>
<evidence type="ECO:0000256" key="4">
    <source>
        <dbReference type="ARBA" id="ARBA00022676"/>
    </source>
</evidence>
<feature type="repeat" description="TPR" evidence="8">
    <location>
        <begin position="665"/>
        <end position="698"/>
    </location>
</feature>
<dbReference type="PANTHER" id="PTHR44835">
    <property type="entry name" value="UDP-N-ACETYLGLUCOSAMINE--PEPTIDE N-ACETYLGLUCOSAMINYLTRANSFERASE SPINDLY-RELATED"/>
    <property type="match status" value="1"/>
</dbReference>
<name>A0A6N3HIC9_9ENTR</name>
<dbReference type="Gene3D" id="3.40.50.2000">
    <property type="entry name" value="Glycogen Phosphorylase B"/>
    <property type="match status" value="1"/>
</dbReference>
<dbReference type="InterPro" id="IPR018773">
    <property type="entry name" value="MeTrfase_reg_dom_prd"/>
</dbReference>
<proteinExistence type="inferred from homology"/>
<dbReference type="InterPro" id="IPR051939">
    <property type="entry name" value="Glycosyltr_41/O-GlcNAc_trsf"/>
</dbReference>
<accession>A0A6N3HIC9</accession>
<evidence type="ECO:0000256" key="2">
    <source>
        <dbReference type="ARBA" id="ARBA00005386"/>
    </source>
</evidence>
<reference evidence="12" key="1">
    <citation type="submission" date="2019-11" db="EMBL/GenBank/DDBJ databases">
        <authorList>
            <person name="Feng L."/>
        </authorList>
    </citation>
    <scope>NUCLEOTIDE SEQUENCE</scope>
    <source>
        <strain evidence="12">EMassiliensisLFYP7</strain>
    </source>
</reference>
<protein>
    <recommendedName>
        <fullName evidence="3">protein O-GlcNAc transferase</fullName>
        <ecNumber evidence="3">2.4.1.255</ecNumber>
    </recommendedName>
</protein>
<evidence type="ECO:0000256" key="1">
    <source>
        <dbReference type="ARBA" id="ARBA00004922"/>
    </source>
</evidence>
<sequence length="1120" mass="124395">MKDMYISSRRMVSHLGAMSATYGVSGAAPARARILELGCGQAETLLTHALSWPESECIGIDLEPQAIEHAEQRRQQLGVENVALYALGLDVLVESEPGEFDYIIINGIFSLLPESERAALLSFAKRCLATRGVVALRWNCLPGSRDAKTLQDAIALHSAEATDEEATLSSARAMLVYLELTGQKGRENAVLNAATGAADNEFMLRYVHNFNDAVYLVDFNQQLTELGFQYVGDVNAQSELAAWHGEKVAEAHGAIIPGKGKLLSQQYLDFAVNRAERFSLLIPADSEVTLSELPTAGAVKALQWAGCFKRFISESGDIANAHVNRAGQCYPSEDPLILSIMDVIGDAWPFSLSFEQIVQNTLLPEDPDSHREKVQAALETLFAGRREGLLFSYGPCAYNLQNSATLMPVPGLLAAVARDEEKRGFNLWGEAIALTAEEIAFLEGGVTVTDAASAGLVLTLRDKGALCGSSRAWKKAFQQCLKYGDVALLKQLIMSLLLFSSSTEIGGLLTDDGVDTKPVTPSKAQREKIATLTQKANQLLRDGKNNDVRHLLEEALAASPDDVQILVNITETYLLTASYKEAQQSICRLLASHAASWDFYYYVANLFSKTDTPFYAGRVVRTILRNDPAHAISWDLLACLYRDYGTTDFSLICAKKAAGLQPNNSHFLTNLGTLLSEKQQMGEALRYLKKAVDLSNNHFGYFSNYLFVLTHDPATSPEKLYHEHLIYGDNVDLWAKKVGVRKTWKGSREANRKLRVGFISGDFVRHPVSNFFIPFWDAMNRDRFDLVGYHACPTRDDVTDYLEKSSFLWRDIVSISDPELAQQIYDDEIDILIDLSGHTTHCRLPMFGLRPAPIQMTWIGYPGTTGMKTIDYRILPDTIKHVPNIQAQFSENILYVPMEKTFEPWAESPDVSALPALKNGYITFGSFNRPKKLNNQVLRLWASILVRLPSAKLLIGFMDDPDIVAWVKEEMASHGVNDSQLILRARMPMADYLAEHHHVDIMLDAFPYTGGTTTNHAAWMGVPTLSLLGKTIAGCQGLDIMYTYGLEQFVAFDESEYFAKAVYWAEHAEELSQIRASMRSKIPTQHAAGFNVAETFETGLRMAWEIYCRGEAPRPFAVEK</sequence>
<dbReference type="PROSITE" id="PS50005">
    <property type="entry name" value="TPR"/>
    <property type="match status" value="1"/>
</dbReference>